<dbReference type="Pfam" id="PF01546">
    <property type="entry name" value="Peptidase_M20"/>
    <property type="match status" value="1"/>
</dbReference>
<feature type="domain" description="Peptidase M20 dimerisation" evidence="2">
    <location>
        <begin position="236"/>
        <end position="326"/>
    </location>
</feature>
<dbReference type="AlphaFoldDB" id="A0A923J3B0"/>
<dbReference type="EMBL" id="JAAZWO010000039">
    <property type="protein sequence ID" value="MBC2399895.1"/>
    <property type="molecule type" value="Genomic_DNA"/>
</dbReference>
<dbReference type="Proteomes" id="UP000563151">
    <property type="component" value="Unassembled WGS sequence"/>
</dbReference>
<keyword evidence="1" id="KW-0464">Manganese</keyword>
<dbReference type="SUPFAM" id="SSF55031">
    <property type="entry name" value="Bacterial exopeptidase dimerisation domain"/>
    <property type="match status" value="1"/>
</dbReference>
<evidence type="ECO:0000256" key="1">
    <source>
        <dbReference type="PIRSR" id="PIRSR005962-1"/>
    </source>
</evidence>
<protein>
    <submittedName>
        <fullName evidence="3">M20 family metallo-hydrolase</fullName>
    </submittedName>
</protein>
<feature type="binding site" evidence="1">
    <location>
        <position position="409"/>
    </location>
    <ligand>
        <name>Mn(2+)</name>
        <dbReference type="ChEBI" id="CHEBI:29035"/>
        <label>2</label>
    </ligand>
</feature>
<dbReference type="InterPro" id="IPR036264">
    <property type="entry name" value="Bact_exopeptidase_dim_dom"/>
</dbReference>
<accession>A0A923J3B0</accession>
<dbReference type="GO" id="GO:0005737">
    <property type="term" value="C:cytoplasm"/>
    <property type="evidence" value="ECO:0007669"/>
    <property type="project" value="TreeGrafter"/>
</dbReference>
<dbReference type="SUPFAM" id="SSF53187">
    <property type="entry name" value="Zn-dependent exopeptidases"/>
    <property type="match status" value="1"/>
</dbReference>
<reference evidence="3 4" key="1">
    <citation type="submission" date="2020-04" db="EMBL/GenBank/DDBJ databases">
        <title>Genomic insights into acetone-butanol-ethanol (ABE) fermentation by sequencing solventogenic clostridia strains.</title>
        <authorList>
            <person name="Brown S."/>
        </authorList>
    </citation>
    <scope>NUCLEOTIDE SEQUENCE [LARGE SCALE GENOMIC DNA]</scope>
    <source>
        <strain evidence="3 4">DJ011</strain>
    </source>
</reference>
<dbReference type="InterPro" id="IPR017439">
    <property type="entry name" value="Amidohydrolase"/>
</dbReference>
<feature type="binding site" evidence="1">
    <location>
        <position position="212"/>
    </location>
    <ligand>
        <name>Mn(2+)</name>
        <dbReference type="ChEBI" id="CHEBI:29035"/>
        <label>2</label>
    </ligand>
</feature>
<feature type="binding site" evidence="1">
    <location>
        <position position="154"/>
    </location>
    <ligand>
        <name>Mn(2+)</name>
        <dbReference type="ChEBI" id="CHEBI:29035"/>
        <label>2</label>
    </ligand>
</feature>
<dbReference type="InterPro" id="IPR052030">
    <property type="entry name" value="Peptidase_M20/M20A_hydrolases"/>
</dbReference>
<sequence length="440" mass="48816">MESIYENISEFINLLESELICLRRDFHKYAEFAWTEFRTASKIAEYLENIGVEIKLGDEIFHKESMMGLPSEEELKEHMNRALKQGGIKKYIEKMHGGYTGVIGILNTNVPGPTTAFRFDIDANEGIENNFVNHRPVQEGFVSINKGAMHTCGHDGHASIGLILAKVLKRLQSKLKGKIIFIFQPAEEGVRGAYSMVNRGILEGVDYFFSGHIGFASKKLGEIVCNTSGFMATTKFDVIFKGKSSHAGASPQNGKNALLGATVATLNLHNLCQHEDGIARINVGVLKAGTGRNVIPENAEIKLETRGESNNINEYITNRAMQIIKGAAIMYDLDYEVKVVGKAQKGKSDIELSKIVENEANKIEEITDIIQYGKLSGSEDVTYMMNKVQENGGKAVYLIFGTKRTADHHNSSFDFDERVLKIAEKVYAFSAININGRSEM</sequence>
<dbReference type="Gene3D" id="3.40.630.10">
    <property type="entry name" value="Zn peptidases"/>
    <property type="match status" value="1"/>
</dbReference>
<evidence type="ECO:0000259" key="2">
    <source>
        <dbReference type="Pfam" id="PF07687"/>
    </source>
</evidence>
<dbReference type="PANTHER" id="PTHR30575">
    <property type="entry name" value="PEPTIDASE M20"/>
    <property type="match status" value="1"/>
</dbReference>
<feature type="binding site" evidence="1">
    <location>
        <position position="152"/>
    </location>
    <ligand>
        <name>Mn(2+)</name>
        <dbReference type="ChEBI" id="CHEBI:29035"/>
        <label>2</label>
    </ligand>
</feature>
<dbReference type="Pfam" id="PF07687">
    <property type="entry name" value="M20_dimer"/>
    <property type="match status" value="1"/>
</dbReference>
<comment type="cofactor">
    <cofactor evidence="1">
        <name>Mn(2+)</name>
        <dbReference type="ChEBI" id="CHEBI:29035"/>
    </cofactor>
    <text evidence="1">The Mn(2+) ion enhances activity.</text>
</comment>
<gene>
    <name evidence="3" type="ORF">HGG79_19320</name>
</gene>
<evidence type="ECO:0000313" key="4">
    <source>
        <dbReference type="Proteomes" id="UP000563151"/>
    </source>
</evidence>
<evidence type="ECO:0000313" key="3">
    <source>
        <dbReference type="EMBL" id="MBC2399895.1"/>
    </source>
</evidence>
<comment type="caution">
    <text evidence="3">The sequence shown here is derived from an EMBL/GenBank/DDBJ whole genome shotgun (WGS) entry which is preliminary data.</text>
</comment>
<dbReference type="InterPro" id="IPR011650">
    <property type="entry name" value="Peptidase_M20_dimer"/>
</dbReference>
<dbReference type="InterPro" id="IPR002933">
    <property type="entry name" value="Peptidase_M20"/>
</dbReference>
<organism evidence="3 4">
    <name type="scientific">Clostridium tetanomorphum</name>
    <dbReference type="NCBI Taxonomy" id="1553"/>
    <lineage>
        <taxon>Bacteria</taxon>
        <taxon>Bacillati</taxon>
        <taxon>Bacillota</taxon>
        <taxon>Clostridia</taxon>
        <taxon>Eubacteriales</taxon>
        <taxon>Clostridiaceae</taxon>
        <taxon>Clostridium</taxon>
    </lineage>
</organism>
<dbReference type="GO" id="GO:0016805">
    <property type="term" value="F:dipeptidase activity"/>
    <property type="evidence" value="ECO:0007669"/>
    <property type="project" value="TreeGrafter"/>
</dbReference>
<dbReference type="RefSeq" id="WP_051593153.1">
    <property type="nucleotide sequence ID" value="NZ_JAAZWO010000039.1"/>
</dbReference>
<dbReference type="GO" id="GO:0071713">
    <property type="term" value="F:para-aminobenzoyl-glutamate hydrolase activity"/>
    <property type="evidence" value="ECO:0007669"/>
    <property type="project" value="TreeGrafter"/>
</dbReference>
<feature type="binding site" evidence="1">
    <location>
        <position position="188"/>
    </location>
    <ligand>
        <name>Mn(2+)</name>
        <dbReference type="ChEBI" id="CHEBI:29035"/>
        <label>2</label>
    </ligand>
</feature>
<keyword evidence="4" id="KW-1185">Reference proteome</keyword>
<name>A0A923J3B0_CLOTT</name>
<proteinExistence type="predicted"/>
<dbReference type="GO" id="GO:0046657">
    <property type="term" value="P:folic acid catabolic process"/>
    <property type="evidence" value="ECO:0007669"/>
    <property type="project" value="TreeGrafter"/>
</dbReference>
<dbReference type="PANTHER" id="PTHR30575:SF3">
    <property type="entry name" value="PEPTIDASE M20 DIMERISATION DOMAIN-CONTAINING PROTEIN"/>
    <property type="match status" value="1"/>
</dbReference>
<keyword evidence="1" id="KW-0479">Metal-binding</keyword>
<dbReference type="PIRSF" id="PIRSF005962">
    <property type="entry name" value="Pept_M20D_amidohydro"/>
    <property type="match status" value="1"/>
</dbReference>
<dbReference type="NCBIfam" id="TIGR01891">
    <property type="entry name" value="amidohydrolases"/>
    <property type="match status" value="1"/>
</dbReference>
<dbReference type="GO" id="GO:0046872">
    <property type="term" value="F:metal ion binding"/>
    <property type="evidence" value="ECO:0007669"/>
    <property type="project" value="UniProtKB-KW"/>
</dbReference>